<feature type="chain" id="PRO_5029013522" evidence="1">
    <location>
        <begin position="34"/>
        <end position="461"/>
    </location>
</feature>
<evidence type="ECO:0000256" key="1">
    <source>
        <dbReference type="SAM" id="SignalP"/>
    </source>
</evidence>
<dbReference type="CDD" id="cd15482">
    <property type="entry name" value="Sialidase_non-viral"/>
    <property type="match status" value="1"/>
</dbReference>
<gene>
    <name evidence="2" type="ORF">HQ865_23645</name>
</gene>
<evidence type="ECO:0000313" key="2">
    <source>
        <dbReference type="EMBL" id="QKJ32629.1"/>
    </source>
</evidence>
<proteinExistence type="predicted"/>
<dbReference type="Gene3D" id="2.120.10.10">
    <property type="match status" value="1"/>
</dbReference>
<sequence length="461" mass="51298">MENANYNNSRRRFLQNASLLLAGIPLMKLNSFAASNYHGQALELQRNTPQTVKADKRIKLTFGEEVMVMPEGLQPSMLCTQKGTIVVQSQLPKKPLPQKRIYYPFAMKTVVSRDGGQNWAEVPLKEGDNGLDLEGAMAQLKDGTIIGLETYVIPGDKPDTGAGLMYISTDDYKTLQGPIDITFDMPNADFYGSSDDGGRPHIAMRLHRRLIELPNGDLLTTIYGWQKGDEAKSTYEPNMKRTRVMLFKSKNKGHHWTYVSTVSDDVHAGTEGMGEPVIVRVSKGKRAGRLICHIRSGYELYATHSDDGGKTWVKAKPVVFGGIDVYKTADWADLFKDVKRKGVLITPDSPELIGAVVDPDLIETRSGVLVAAFGVRIGAKICWTIPTYPWNGNYLAFSIDGGDTWSQVTRLTTGIDTTHYMCVEETPKNNELFVVYDFGHWNGKEGRYTYGRKVNISVNKA</sequence>
<dbReference type="Proteomes" id="UP000505355">
    <property type="component" value="Chromosome"/>
</dbReference>
<dbReference type="AlphaFoldDB" id="A0A7D4QX11"/>
<evidence type="ECO:0000313" key="3">
    <source>
        <dbReference type="Proteomes" id="UP000505355"/>
    </source>
</evidence>
<keyword evidence="1" id="KW-0732">Signal</keyword>
<name>A0A7D4QX11_9SPHI</name>
<dbReference type="InterPro" id="IPR036278">
    <property type="entry name" value="Sialidase_sf"/>
</dbReference>
<dbReference type="RefSeq" id="WP_173417278.1">
    <property type="nucleotide sequence ID" value="NZ_CP054139.1"/>
</dbReference>
<accession>A0A7D4QX11</accession>
<organism evidence="2 3">
    <name type="scientific">Mucilaginibacter mali</name>
    <dbReference type="NCBI Taxonomy" id="2740462"/>
    <lineage>
        <taxon>Bacteria</taxon>
        <taxon>Pseudomonadati</taxon>
        <taxon>Bacteroidota</taxon>
        <taxon>Sphingobacteriia</taxon>
        <taxon>Sphingobacteriales</taxon>
        <taxon>Sphingobacteriaceae</taxon>
        <taxon>Mucilaginibacter</taxon>
    </lineage>
</organism>
<protein>
    <submittedName>
        <fullName evidence="2">Exo-alpha-sialidase</fullName>
    </submittedName>
</protein>
<keyword evidence="3" id="KW-1185">Reference proteome</keyword>
<dbReference type="SUPFAM" id="SSF50939">
    <property type="entry name" value="Sialidases"/>
    <property type="match status" value="1"/>
</dbReference>
<dbReference type="EMBL" id="CP054139">
    <property type="protein sequence ID" value="QKJ32629.1"/>
    <property type="molecule type" value="Genomic_DNA"/>
</dbReference>
<dbReference type="KEGG" id="mmab:HQ865_23645"/>
<reference evidence="2 3" key="1">
    <citation type="submission" date="2020-05" db="EMBL/GenBank/DDBJ databases">
        <title>Mucilaginibacter mali sp. nov.</title>
        <authorList>
            <person name="Kim H.S."/>
            <person name="Lee K.C."/>
            <person name="Suh M.K."/>
            <person name="Kim J.-S."/>
            <person name="Han K.-I."/>
            <person name="Eom M.K."/>
            <person name="Shin Y.K."/>
            <person name="Lee J.-S."/>
        </authorList>
    </citation>
    <scope>NUCLEOTIDE SEQUENCE [LARGE SCALE GENOMIC DNA]</scope>
    <source>
        <strain evidence="2 3">G2-14</strain>
    </source>
</reference>
<feature type="signal peptide" evidence="1">
    <location>
        <begin position="1"/>
        <end position="33"/>
    </location>
</feature>